<gene>
    <name evidence="1" type="ORF">AFCDBAGC_3561</name>
</gene>
<reference evidence="1 2" key="1">
    <citation type="journal article" date="2021" name="Front. Microbiol.">
        <title>Comprehensive Comparative Genomics and Phenotyping of Methylobacterium Species.</title>
        <authorList>
            <person name="Alessa O."/>
            <person name="Ogura Y."/>
            <person name="Fujitani Y."/>
            <person name="Takami H."/>
            <person name="Hayashi T."/>
            <person name="Sahin N."/>
            <person name="Tani A."/>
        </authorList>
    </citation>
    <scope>NUCLEOTIDE SEQUENCE [LARGE SCALE GENOMIC DNA]</scope>
    <source>
        <strain evidence="1 2">DSM 23679</strain>
    </source>
</reference>
<evidence type="ECO:0000313" key="1">
    <source>
        <dbReference type="EMBL" id="GJD45686.1"/>
    </source>
</evidence>
<dbReference type="EMBL" id="BPQG01000053">
    <property type="protein sequence ID" value="GJD45686.1"/>
    <property type="molecule type" value="Genomic_DNA"/>
</dbReference>
<accession>A0ABQ4QKW6</accession>
<name>A0ABQ4QKW6_9HYPH</name>
<dbReference type="Proteomes" id="UP001055117">
    <property type="component" value="Unassembled WGS sequence"/>
</dbReference>
<evidence type="ECO:0000313" key="2">
    <source>
        <dbReference type="Proteomes" id="UP001055117"/>
    </source>
</evidence>
<proteinExistence type="predicted"/>
<keyword evidence="2" id="KW-1185">Reference proteome</keyword>
<organism evidence="1 2">
    <name type="scientific">Methylobacterium cerastii</name>
    <dbReference type="NCBI Taxonomy" id="932741"/>
    <lineage>
        <taxon>Bacteria</taxon>
        <taxon>Pseudomonadati</taxon>
        <taxon>Pseudomonadota</taxon>
        <taxon>Alphaproteobacteria</taxon>
        <taxon>Hyphomicrobiales</taxon>
        <taxon>Methylobacteriaceae</taxon>
        <taxon>Methylobacterium</taxon>
    </lineage>
</organism>
<comment type="caution">
    <text evidence="1">The sequence shown here is derived from an EMBL/GenBank/DDBJ whole genome shotgun (WGS) entry which is preliminary data.</text>
</comment>
<protein>
    <submittedName>
        <fullName evidence="1">Uncharacterized protein</fullName>
    </submittedName>
</protein>
<sequence length="29" mass="3345">MLIVEDLMHRYGLRLPANRFAMPSNVGSR</sequence>